<dbReference type="SUPFAM" id="SSF50998">
    <property type="entry name" value="Quinoprotein alcohol dehydrogenase-like"/>
    <property type="match status" value="1"/>
</dbReference>
<protein>
    <submittedName>
        <fullName evidence="2">Pyrrolo-quinoline quinone</fullName>
    </submittedName>
</protein>
<dbReference type="Gene3D" id="2.130.10.10">
    <property type="entry name" value="YVTN repeat-like/Quinoprotein amine dehydrogenase"/>
    <property type="match status" value="1"/>
</dbReference>
<dbReference type="eggNOG" id="COG1520">
    <property type="taxonomic scope" value="Bacteria"/>
</dbReference>
<dbReference type="EMBL" id="CP012109">
    <property type="protein sequence ID" value="AKQ66255.1"/>
    <property type="molecule type" value="Genomic_DNA"/>
</dbReference>
<organism evidence="2 3">
    <name type="scientific">Pseudomyxococcus hansupus</name>
    <dbReference type="NCBI Taxonomy" id="1297742"/>
    <lineage>
        <taxon>Bacteria</taxon>
        <taxon>Pseudomonadati</taxon>
        <taxon>Myxococcota</taxon>
        <taxon>Myxococcia</taxon>
        <taxon>Myxococcales</taxon>
        <taxon>Cystobacterineae</taxon>
        <taxon>Myxococcaceae</taxon>
        <taxon>Pseudomyxococcus</taxon>
    </lineage>
</organism>
<gene>
    <name evidence="2" type="ORF">A176_003167</name>
</gene>
<dbReference type="PANTHER" id="PTHR34512">
    <property type="entry name" value="CELL SURFACE PROTEIN"/>
    <property type="match status" value="1"/>
</dbReference>
<keyword evidence="3" id="KW-1185">Reference proteome</keyword>
<reference evidence="2 3" key="1">
    <citation type="journal article" date="2016" name="PLoS ONE">
        <title>Complete Genome Sequence and Comparative Genomics of a Novel Myxobacterium Myxococcus hansupus.</title>
        <authorList>
            <person name="Sharma G."/>
            <person name="Narwani T."/>
            <person name="Subramanian S."/>
        </authorList>
    </citation>
    <scope>NUCLEOTIDE SEQUENCE [LARGE SCALE GENOMIC DNA]</scope>
    <source>
        <strain evidence="3">mixupus</strain>
    </source>
</reference>
<feature type="domain" description="Pyrrolo-quinoline quinone repeat" evidence="1">
    <location>
        <begin position="295"/>
        <end position="384"/>
    </location>
</feature>
<accession>A0A0H4WY28</accession>
<dbReference type="Proteomes" id="UP000009026">
    <property type="component" value="Chromosome"/>
</dbReference>
<dbReference type="KEGG" id="mym:A176_003167"/>
<dbReference type="PROSITE" id="PS51257">
    <property type="entry name" value="PROKAR_LIPOPROTEIN"/>
    <property type="match status" value="1"/>
</dbReference>
<sequence>MTMRLVSWKRWLGSTLVAGLLGGCSGTQFYGNPEYPRPASQTPLDYFSVNWWASLSPPATLEYGPRETASPAYDPVSRTAIALTRDGYARGVGPDGKVKWLYKTASRFSAGPRVVDGIVYVPGGDGVLYALDAATGDEKWKYVAGEALATVPVVSEGLVLVASESDTLFAVKVTDGQWAWQYRRDPPTGFTVRGASRPLVREGVAYIGFSDGYIVALSADDGGVTWERSLSGSGSEFLDVDSSPVMDANGQLYVTSYKSGIFALEADSGDVVWSTSVPGMTGLLLSGQVLFATGDGRVDAYLAETGRLLWSHPLGERAAFTPVFAKGMLMVPTSGSLLFLEPKTGRSRIAWNPGGGITAPPFVAGRQVFVLSNNGFLYSIDLNGIQG</sequence>
<dbReference type="Gene3D" id="2.40.10.480">
    <property type="match status" value="1"/>
</dbReference>
<dbReference type="STRING" id="1297742.A176_003167"/>
<evidence type="ECO:0000313" key="2">
    <source>
        <dbReference type="EMBL" id="AKQ66255.1"/>
    </source>
</evidence>
<dbReference type="PATRIC" id="fig|1297742.4.peg.3196"/>
<dbReference type="InterPro" id="IPR015943">
    <property type="entry name" value="WD40/YVTN_repeat-like_dom_sf"/>
</dbReference>
<dbReference type="InterPro" id="IPR018391">
    <property type="entry name" value="PQQ_b-propeller_rpt"/>
</dbReference>
<dbReference type="OrthoDB" id="5485895at2"/>
<dbReference type="InterPro" id="IPR002372">
    <property type="entry name" value="PQQ_rpt_dom"/>
</dbReference>
<dbReference type="SMART" id="SM00564">
    <property type="entry name" value="PQQ"/>
    <property type="match status" value="5"/>
</dbReference>
<dbReference type="PANTHER" id="PTHR34512:SF30">
    <property type="entry name" value="OUTER MEMBRANE PROTEIN ASSEMBLY FACTOR BAMB"/>
    <property type="match status" value="1"/>
</dbReference>
<feature type="domain" description="Pyrrolo-quinoline quinone repeat" evidence="1">
    <location>
        <begin position="86"/>
        <end position="294"/>
    </location>
</feature>
<evidence type="ECO:0000313" key="3">
    <source>
        <dbReference type="Proteomes" id="UP000009026"/>
    </source>
</evidence>
<evidence type="ECO:0000259" key="1">
    <source>
        <dbReference type="Pfam" id="PF13360"/>
    </source>
</evidence>
<dbReference type="InterPro" id="IPR011047">
    <property type="entry name" value="Quinoprotein_ADH-like_sf"/>
</dbReference>
<proteinExistence type="predicted"/>
<dbReference type="Pfam" id="PF13360">
    <property type="entry name" value="PQQ_2"/>
    <property type="match status" value="2"/>
</dbReference>
<dbReference type="AlphaFoldDB" id="A0A0H4WY28"/>
<name>A0A0H4WY28_9BACT</name>
<dbReference type="RefSeq" id="WP_002640026.1">
    <property type="nucleotide sequence ID" value="NZ_CP012109.1"/>
</dbReference>